<organism evidence="1 2">
    <name type="scientific">Sphaeroforma arctica JP610</name>
    <dbReference type="NCBI Taxonomy" id="667725"/>
    <lineage>
        <taxon>Eukaryota</taxon>
        <taxon>Ichthyosporea</taxon>
        <taxon>Ichthyophonida</taxon>
        <taxon>Sphaeroforma</taxon>
    </lineage>
</organism>
<dbReference type="EMBL" id="KQ242518">
    <property type="protein sequence ID" value="KNC78296.1"/>
    <property type="molecule type" value="Genomic_DNA"/>
</dbReference>
<dbReference type="AlphaFoldDB" id="A0A0L0FP63"/>
<evidence type="ECO:0000313" key="2">
    <source>
        <dbReference type="Proteomes" id="UP000054560"/>
    </source>
</evidence>
<sequence>MIRLWDQLFTHGNIGSAYGSGKPVAHALNISVLHNGDGPGCCTMRMFFMLRSRDDEEYDRNLDFKDVPACFKAVEAQDKSQDSVGGGSVRVRHSLWRKHVYRALEMLLGTASLRENFWAGSGAYSTVEMRSYGEGISSAEFEWSSRRSAI</sequence>
<dbReference type="Proteomes" id="UP000054560">
    <property type="component" value="Unassembled WGS sequence"/>
</dbReference>
<dbReference type="GeneID" id="25909770"/>
<dbReference type="RefSeq" id="XP_014152198.1">
    <property type="nucleotide sequence ID" value="XM_014296723.1"/>
</dbReference>
<gene>
    <name evidence="1" type="ORF">SARC_09266</name>
</gene>
<name>A0A0L0FP63_9EUKA</name>
<keyword evidence="2" id="KW-1185">Reference proteome</keyword>
<proteinExistence type="predicted"/>
<reference evidence="1 2" key="1">
    <citation type="submission" date="2011-02" db="EMBL/GenBank/DDBJ databases">
        <title>The Genome Sequence of Sphaeroforma arctica JP610.</title>
        <authorList>
            <consortium name="The Broad Institute Genome Sequencing Platform"/>
            <person name="Russ C."/>
            <person name="Cuomo C."/>
            <person name="Young S.K."/>
            <person name="Zeng Q."/>
            <person name="Gargeya S."/>
            <person name="Alvarado L."/>
            <person name="Berlin A."/>
            <person name="Chapman S.B."/>
            <person name="Chen Z."/>
            <person name="Freedman E."/>
            <person name="Gellesch M."/>
            <person name="Goldberg J."/>
            <person name="Griggs A."/>
            <person name="Gujja S."/>
            <person name="Heilman E."/>
            <person name="Heiman D."/>
            <person name="Howarth C."/>
            <person name="Mehta T."/>
            <person name="Neiman D."/>
            <person name="Pearson M."/>
            <person name="Roberts A."/>
            <person name="Saif S."/>
            <person name="Shea T."/>
            <person name="Shenoy N."/>
            <person name="Sisk P."/>
            <person name="Stolte C."/>
            <person name="Sykes S."/>
            <person name="White J."/>
            <person name="Yandava C."/>
            <person name="Burger G."/>
            <person name="Gray M.W."/>
            <person name="Holland P.W.H."/>
            <person name="King N."/>
            <person name="Lang F.B.F."/>
            <person name="Roger A.J."/>
            <person name="Ruiz-Trillo I."/>
            <person name="Haas B."/>
            <person name="Nusbaum C."/>
            <person name="Birren B."/>
        </authorList>
    </citation>
    <scope>NUCLEOTIDE SEQUENCE [LARGE SCALE GENOMIC DNA]</scope>
    <source>
        <strain evidence="1 2">JP610</strain>
    </source>
</reference>
<accession>A0A0L0FP63</accession>
<protein>
    <submittedName>
        <fullName evidence="1">Uncharacterized protein</fullName>
    </submittedName>
</protein>
<evidence type="ECO:0000313" key="1">
    <source>
        <dbReference type="EMBL" id="KNC78296.1"/>
    </source>
</evidence>